<protein>
    <recommendedName>
        <fullName evidence="1">chorismate mutase</fullName>
        <ecNumber evidence="1">5.4.99.5</ecNumber>
    </recommendedName>
</protein>
<dbReference type="GO" id="GO:0004106">
    <property type="term" value="F:chorismate mutase activity"/>
    <property type="evidence" value="ECO:0007669"/>
    <property type="project" value="UniProtKB-EC"/>
</dbReference>
<name>A0A7G8BHG5_9BACT</name>
<dbReference type="GO" id="GO:0009697">
    <property type="term" value="P:salicylic acid biosynthetic process"/>
    <property type="evidence" value="ECO:0007669"/>
    <property type="project" value="TreeGrafter"/>
</dbReference>
<dbReference type="Pfam" id="PF01817">
    <property type="entry name" value="CM_2"/>
    <property type="match status" value="1"/>
</dbReference>
<dbReference type="GO" id="GO:0005737">
    <property type="term" value="C:cytoplasm"/>
    <property type="evidence" value="ECO:0007669"/>
    <property type="project" value="InterPro"/>
</dbReference>
<dbReference type="InterPro" id="IPR051331">
    <property type="entry name" value="Chorismate_mutase-related"/>
</dbReference>
<dbReference type="KEGG" id="adin:H7849_23725"/>
<dbReference type="Proteomes" id="UP000515312">
    <property type="component" value="Chromosome"/>
</dbReference>
<dbReference type="GO" id="GO:0046417">
    <property type="term" value="P:chorismate metabolic process"/>
    <property type="evidence" value="ECO:0007669"/>
    <property type="project" value="InterPro"/>
</dbReference>
<keyword evidence="6" id="KW-1185">Reference proteome</keyword>
<dbReference type="PROSITE" id="PS51168">
    <property type="entry name" value="CHORISMATE_MUT_2"/>
    <property type="match status" value="1"/>
</dbReference>
<feature type="region of interest" description="Disordered" evidence="3">
    <location>
        <begin position="87"/>
        <end position="109"/>
    </location>
</feature>
<feature type="compositionally biased region" description="Basic and acidic residues" evidence="3">
    <location>
        <begin position="96"/>
        <end position="109"/>
    </location>
</feature>
<keyword evidence="2 5" id="KW-0413">Isomerase</keyword>
<evidence type="ECO:0000256" key="2">
    <source>
        <dbReference type="ARBA" id="ARBA00023235"/>
    </source>
</evidence>
<evidence type="ECO:0000256" key="1">
    <source>
        <dbReference type="ARBA" id="ARBA00012404"/>
    </source>
</evidence>
<dbReference type="PANTHER" id="PTHR38041">
    <property type="entry name" value="CHORISMATE MUTASE"/>
    <property type="match status" value="1"/>
</dbReference>
<dbReference type="InterPro" id="IPR010957">
    <property type="entry name" value="G/b/e-P-prot_chorismate_mutase"/>
</dbReference>
<dbReference type="RefSeq" id="WP_186742942.1">
    <property type="nucleotide sequence ID" value="NZ_CP060394.1"/>
</dbReference>
<evidence type="ECO:0000313" key="6">
    <source>
        <dbReference type="Proteomes" id="UP000515312"/>
    </source>
</evidence>
<evidence type="ECO:0000256" key="3">
    <source>
        <dbReference type="SAM" id="MobiDB-lite"/>
    </source>
</evidence>
<dbReference type="EMBL" id="CP060394">
    <property type="protein sequence ID" value="QNI31985.1"/>
    <property type="molecule type" value="Genomic_DNA"/>
</dbReference>
<evidence type="ECO:0000313" key="5">
    <source>
        <dbReference type="EMBL" id="QNI31985.1"/>
    </source>
</evidence>
<dbReference type="EC" id="5.4.99.5" evidence="1"/>
<dbReference type="InterPro" id="IPR036263">
    <property type="entry name" value="Chorismate_II_sf"/>
</dbReference>
<accession>A0A7G8BHG5</accession>
<dbReference type="GO" id="GO:0009094">
    <property type="term" value="P:L-phenylalanine biosynthetic process"/>
    <property type="evidence" value="ECO:0007669"/>
    <property type="project" value="InterPro"/>
</dbReference>
<proteinExistence type="predicted"/>
<dbReference type="InterPro" id="IPR036979">
    <property type="entry name" value="CM_dom_sf"/>
</dbReference>
<organism evidence="5 6">
    <name type="scientific">Alloacidobacterium dinghuense</name>
    <dbReference type="NCBI Taxonomy" id="2763107"/>
    <lineage>
        <taxon>Bacteria</taxon>
        <taxon>Pseudomonadati</taxon>
        <taxon>Acidobacteriota</taxon>
        <taxon>Terriglobia</taxon>
        <taxon>Terriglobales</taxon>
        <taxon>Acidobacteriaceae</taxon>
        <taxon>Alloacidobacterium</taxon>
    </lineage>
</organism>
<dbReference type="NCBIfam" id="TIGR01807">
    <property type="entry name" value="CM_P2"/>
    <property type="match status" value="1"/>
</dbReference>
<dbReference type="SMART" id="SM00830">
    <property type="entry name" value="CM_2"/>
    <property type="match status" value="1"/>
</dbReference>
<reference evidence="5 6" key="1">
    <citation type="submission" date="2020-08" db="EMBL/GenBank/DDBJ databases">
        <title>Edaphobacter telluris sp. nov. and Acidobacterium dinghuensis sp. nov., two acidobacteria isolated from forest soil.</title>
        <authorList>
            <person name="Fu J."/>
            <person name="Qiu L."/>
        </authorList>
    </citation>
    <scope>NUCLEOTIDE SEQUENCE [LARGE SCALE GENOMIC DNA]</scope>
    <source>
        <strain evidence="5">4Y35</strain>
    </source>
</reference>
<evidence type="ECO:0000259" key="4">
    <source>
        <dbReference type="PROSITE" id="PS51168"/>
    </source>
</evidence>
<dbReference type="AlphaFoldDB" id="A0A7G8BHG5"/>
<feature type="domain" description="Chorismate mutase" evidence="4">
    <location>
        <begin position="1"/>
        <end position="87"/>
    </location>
</feature>
<gene>
    <name evidence="5" type="primary">pheA</name>
    <name evidence="5" type="ORF">H7849_23725</name>
</gene>
<dbReference type="Gene3D" id="1.20.59.10">
    <property type="entry name" value="Chorismate mutase"/>
    <property type="match status" value="1"/>
</dbReference>
<dbReference type="PANTHER" id="PTHR38041:SF1">
    <property type="entry name" value="CHORISMATE MUTASE"/>
    <property type="match status" value="1"/>
</dbReference>
<dbReference type="SUPFAM" id="SSF48600">
    <property type="entry name" value="Chorismate mutase II"/>
    <property type="match status" value="1"/>
</dbReference>
<sequence>MDIESWRKKIDAIDLQIVALLSDRAVAAQAIGKLKQATDLPVYEPNRERVIFEKVRAANKGPLPDIELVHIYERIIDVMRALQSDELASQRSASAKGKDARTGETGKQS</sequence>
<dbReference type="InterPro" id="IPR002701">
    <property type="entry name" value="CM_II_prokaryot"/>
</dbReference>